<dbReference type="EMBL" id="BK015882">
    <property type="protein sequence ID" value="DAD71422.1"/>
    <property type="molecule type" value="Genomic_DNA"/>
</dbReference>
<dbReference type="SUPFAM" id="SSF52309">
    <property type="entry name" value="N-(deoxy)ribosyltransferase-like"/>
    <property type="match status" value="1"/>
</dbReference>
<name>A0A8S5LNA6_9CAUD</name>
<dbReference type="InterPro" id="IPR051239">
    <property type="entry name" value="2'-dNMP_N-hydrolase"/>
</dbReference>
<protein>
    <submittedName>
        <fullName evidence="1">Nucleoside 2-deoxyribosyltransferase</fullName>
    </submittedName>
</protein>
<organism evidence="1">
    <name type="scientific">Siphoviridae sp. ctsf32</name>
    <dbReference type="NCBI Taxonomy" id="2827594"/>
    <lineage>
        <taxon>Viruses</taxon>
        <taxon>Duplodnaviria</taxon>
        <taxon>Heunggongvirae</taxon>
        <taxon>Uroviricota</taxon>
        <taxon>Caudoviricetes</taxon>
    </lineage>
</organism>
<reference evidence="1" key="1">
    <citation type="journal article" date="2021" name="Proc. Natl. Acad. Sci. U.S.A.">
        <title>A Catalog of Tens of Thousands of Viruses from Human Metagenomes Reveals Hidden Associations with Chronic Diseases.</title>
        <authorList>
            <person name="Tisza M.J."/>
            <person name="Buck C.B."/>
        </authorList>
    </citation>
    <scope>NUCLEOTIDE SEQUENCE</scope>
    <source>
        <strain evidence="1">Ctsf32</strain>
    </source>
</reference>
<dbReference type="Gene3D" id="3.40.50.450">
    <property type="match status" value="1"/>
</dbReference>
<accession>A0A8S5LNA6</accession>
<evidence type="ECO:0000313" key="1">
    <source>
        <dbReference type="EMBL" id="DAD71422.1"/>
    </source>
</evidence>
<dbReference type="InterPro" id="IPR007710">
    <property type="entry name" value="Nucleoside_deoxyribTrfase"/>
</dbReference>
<sequence>MKIYFAQIMDNLAYFEHEKKIADMLEAAGHEVYFPWRDEGVIFEDQSTYQDSLSTFNTDVEHIIGCDCMVAYIDGDDPGTAVEAGIAYALHKPVALYATEFCKLHKGTKINNVYPIEVLPANSHQYWTVATDPAINNMLLGVSNHTVLNTPEEILDWVTSIS</sequence>
<dbReference type="PANTHER" id="PTHR15364:SF0">
    <property type="entry name" value="2'-DEOXYNUCLEOSIDE 5'-PHOSPHATE N-HYDROLASE 1"/>
    <property type="match status" value="1"/>
</dbReference>
<dbReference type="GO" id="GO:0070694">
    <property type="term" value="F:5-hydroxymethyl-dUMP N-hydrolase activity"/>
    <property type="evidence" value="ECO:0007669"/>
    <property type="project" value="TreeGrafter"/>
</dbReference>
<dbReference type="PANTHER" id="PTHR15364">
    <property type="entry name" value="2'-DEOXYNUCLEOSIDE 5'-PHOSPHATE N-HYDROLASE 1"/>
    <property type="match status" value="1"/>
</dbReference>
<proteinExistence type="predicted"/>
<dbReference type="GO" id="GO:0009159">
    <property type="term" value="P:deoxyribonucleoside monophosphate catabolic process"/>
    <property type="evidence" value="ECO:0007669"/>
    <property type="project" value="TreeGrafter"/>
</dbReference>
<dbReference type="Pfam" id="PF05014">
    <property type="entry name" value="Nuc_deoxyrib_tr"/>
    <property type="match status" value="1"/>
</dbReference>